<sequence length="1184" mass="131723">MPDRSIYTIGWVCAVNTELIPARAFLDEKHEGIGFKYAHDNNTYVLGRIKYHNVVIASLPDGTYGEVAAANVARDMIRSFPNIRIGLMVGIGGGVPTNHDIRLGDVVVSRPGDGSSGVFQYDYGQTIQDQAFVYTGVLNKPPDSVMTAVNILQSIHKTEGHQLNEAIASILDRHPMLRDEFQRPAAGTDRLYRSDVVHAAKDGNCELFCGDESKLVFRNAQSPRQRNPEIHYGIIASGNQVMKNALIRDQLSKEKDVLCFEMEASGLMNQFPFLVVRGICDYSDSHKNSLWQGYAAMAAAAYTKELLYHIDAEVVEVERRLGQLFIQLQENTKQIKTTVETTREENHANSIYDWLSPPDPSTNLNNALDNNRHPGSGEWLLNHVSYTSWKKEESSFLWLCGITGCGKTVLASTIIENLQKDEMSCGPLLYFYFDFSDAKKQSLHMMLLSMVSQLYLKRQDTRGPLDELYSQENRQKPSLKKLREIFLDMVQQAGGEVWIVLDAVDECTTRRDPIGGLLLWIQSLPDSQINAHLLVTSRPEPDINAFIGSWTANPRIIHIESMVIKDDISAYVRACVRDSSGPMKRWCEEPEIQGNIENTLIQKANGMFRWVSCQLDELAECLNAREVREALKNLPRTLDETYDRMIEKIDPKRKSSAVRLLQFLAFSEKPLELEEVVDIIAVETNGSMFKPKDRLPIPDEILKYCPSLVIKVETNVINSPRIEDQSLVTTKKHIQLSHFSVKEYLVSSRPKPDIARNFETTLAKVSLAEVCLNYLLGLEYNQTNEELHRHYPFALHATKHWANYAVAAESNAPPTLSDLIVKFLGNSTAFRACYEKLYDTTKGLKTLLPLFYAASVGLGHVVRLLLDNGADPNAIGQRSEHYESTVLHAASSSGHGAIVEMLLNRGAEVNARNGDLSTALHAASSSGHEAVVKLLLESGAEVNARNGVDLTALHVASTWGHEEVVKLLLENGAEVNAQNREDVTALHLASNAGHETVVRILINSNADINAECTTYGTALGAAATEGHEEVMRVLVTKGASMTIVAGPHGDLLNTAASFGNGKVVKLLLELGADVNGKNEFYRSHLSEALYKLNARVSPCQNPEDQLEYGEVIELLLDRGAIVTDSDRELIDKFASCLENGEKILSILQHRYANVGNTTLPRRRKRDCEESAGESSSKRQRSPYI</sequence>
<accession>A0ACC2JZ48</accession>
<organism evidence="1 2">
    <name type="scientific">Lasiodiplodia mahajangana</name>
    <dbReference type="NCBI Taxonomy" id="1108764"/>
    <lineage>
        <taxon>Eukaryota</taxon>
        <taxon>Fungi</taxon>
        <taxon>Dikarya</taxon>
        <taxon>Ascomycota</taxon>
        <taxon>Pezizomycotina</taxon>
        <taxon>Dothideomycetes</taxon>
        <taxon>Dothideomycetes incertae sedis</taxon>
        <taxon>Botryosphaeriales</taxon>
        <taxon>Botryosphaeriaceae</taxon>
        <taxon>Lasiodiplodia</taxon>
    </lineage>
</organism>
<gene>
    <name evidence="1" type="ORF">O1611_g873</name>
</gene>
<name>A0ACC2JZ48_9PEZI</name>
<proteinExistence type="predicted"/>
<protein>
    <submittedName>
        <fullName evidence="1">Uncharacterized protein</fullName>
    </submittedName>
</protein>
<evidence type="ECO:0000313" key="1">
    <source>
        <dbReference type="EMBL" id="KAJ8132754.1"/>
    </source>
</evidence>
<dbReference type="EMBL" id="JAPUUL010000088">
    <property type="protein sequence ID" value="KAJ8132754.1"/>
    <property type="molecule type" value="Genomic_DNA"/>
</dbReference>
<comment type="caution">
    <text evidence="1">The sequence shown here is derived from an EMBL/GenBank/DDBJ whole genome shotgun (WGS) entry which is preliminary data.</text>
</comment>
<reference evidence="1" key="1">
    <citation type="submission" date="2022-12" db="EMBL/GenBank/DDBJ databases">
        <title>Genome Sequence of Lasiodiplodia mahajangana.</title>
        <authorList>
            <person name="Buettner E."/>
        </authorList>
    </citation>
    <scope>NUCLEOTIDE SEQUENCE</scope>
    <source>
        <strain evidence="1">VT137</strain>
    </source>
</reference>
<keyword evidence="2" id="KW-1185">Reference proteome</keyword>
<evidence type="ECO:0000313" key="2">
    <source>
        <dbReference type="Proteomes" id="UP001153332"/>
    </source>
</evidence>
<dbReference type="Proteomes" id="UP001153332">
    <property type="component" value="Unassembled WGS sequence"/>
</dbReference>